<feature type="domain" description="Cyclin-like" evidence="5">
    <location>
        <begin position="84"/>
        <end position="185"/>
    </location>
</feature>
<evidence type="ECO:0000313" key="7">
    <source>
        <dbReference type="Proteomes" id="UP001210211"/>
    </source>
</evidence>
<gene>
    <name evidence="6" type="ORF">LUZ61_001888</name>
</gene>
<dbReference type="InterPro" id="IPR013763">
    <property type="entry name" value="Cyclin-like_dom"/>
</dbReference>
<dbReference type="EMBL" id="JAMRDG010000001">
    <property type="protein sequence ID" value="KAJ3698183.1"/>
    <property type="molecule type" value="Genomic_DNA"/>
</dbReference>
<keyword evidence="3" id="KW-0131">Cell cycle</keyword>
<name>A0AAD5ZI24_9POAL</name>
<keyword evidence="1" id="KW-0132">Cell division</keyword>
<keyword evidence="2 4" id="KW-0195">Cyclin</keyword>
<dbReference type="CDD" id="cd20544">
    <property type="entry name" value="CYCLIN_AtCycD-like_rpt2"/>
    <property type="match status" value="1"/>
</dbReference>
<protein>
    <recommendedName>
        <fullName evidence="5">Cyclin-like domain-containing protein</fullName>
    </recommendedName>
</protein>
<dbReference type="PANTHER" id="PTHR10177">
    <property type="entry name" value="CYCLINS"/>
    <property type="match status" value="1"/>
</dbReference>
<evidence type="ECO:0000256" key="1">
    <source>
        <dbReference type="ARBA" id="ARBA00022618"/>
    </source>
</evidence>
<dbReference type="InterPro" id="IPR004367">
    <property type="entry name" value="Cyclin_C-dom"/>
</dbReference>
<dbReference type="AlphaFoldDB" id="A0AAD5ZI24"/>
<sequence length="365" mass="41300">MAFSSMIDPLYCQEEYLDLLDHDQDEKEATTSASLAEEEKETNLHLIYSLSYKERETNPKVQTMNQTPCALGYLLSGARRDMVTWVTHAVSRHGFTAETAILSVNYLDRCFLSGVLQLHHDKPWMGRLAAIACLSLAAKIEETRVPLLLDLQLPLTRQEETDTGDGTGFFFEAKTVRRMEFLVLTALEWRLNPVTALSFIQPLISLLCPGRRVNYFTSRCEAILLSVLDDWRWLKHAPSVWATAALLHAVEFNETECVMSLIKVSKDNVEECYDLIQERTMAGNRKRKHLLCNLWPESPLASPSAVVGACFSCENSSNSCDSFMSSTSSTTSIYDRPVKRAQYISTVAYSEGLLRDEESRQAWDL</sequence>
<evidence type="ECO:0000256" key="4">
    <source>
        <dbReference type="RuleBase" id="RU000383"/>
    </source>
</evidence>
<dbReference type="InterPro" id="IPR036915">
    <property type="entry name" value="Cyclin-like_sf"/>
</dbReference>
<evidence type="ECO:0000256" key="3">
    <source>
        <dbReference type="ARBA" id="ARBA00023306"/>
    </source>
</evidence>
<proteinExistence type="inferred from homology"/>
<dbReference type="Pfam" id="PF02984">
    <property type="entry name" value="Cyclin_C"/>
    <property type="match status" value="1"/>
</dbReference>
<dbReference type="Pfam" id="PF00134">
    <property type="entry name" value="Cyclin_N"/>
    <property type="match status" value="1"/>
</dbReference>
<dbReference type="Proteomes" id="UP001210211">
    <property type="component" value="Unassembled WGS sequence"/>
</dbReference>
<accession>A0AAD5ZI24</accession>
<organism evidence="6 7">
    <name type="scientific">Rhynchospora tenuis</name>
    <dbReference type="NCBI Taxonomy" id="198213"/>
    <lineage>
        <taxon>Eukaryota</taxon>
        <taxon>Viridiplantae</taxon>
        <taxon>Streptophyta</taxon>
        <taxon>Embryophyta</taxon>
        <taxon>Tracheophyta</taxon>
        <taxon>Spermatophyta</taxon>
        <taxon>Magnoliopsida</taxon>
        <taxon>Liliopsida</taxon>
        <taxon>Poales</taxon>
        <taxon>Cyperaceae</taxon>
        <taxon>Cyperoideae</taxon>
        <taxon>Rhynchosporeae</taxon>
        <taxon>Rhynchospora</taxon>
    </lineage>
</organism>
<evidence type="ECO:0000259" key="5">
    <source>
        <dbReference type="SMART" id="SM00385"/>
    </source>
</evidence>
<dbReference type="SMART" id="SM00385">
    <property type="entry name" value="CYCLIN"/>
    <property type="match status" value="1"/>
</dbReference>
<dbReference type="InterPro" id="IPR006671">
    <property type="entry name" value="Cyclin_N"/>
</dbReference>
<evidence type="ECO:0000256" key="2">
    <source>
        <dbReference type="ARBA" id="ARBA00023127"/>
    </source>
</evidence>
<dbReference type="InterPro" id="IPR039361">
    <property type="entry name" value="Cyclin"/>
</dbReference>
<dbReference type="Gene3D" id="1.10.472.10">
    <property type="entry name" value="Cyclin-like"/>
    <property type="match status" value="2"/>
</dbReference>
<dbReference type="GO" id="GO:0051301">
    <property type="term" value="P:cell division"/>
    <property type="evidence" value="ECO:0007669"/>
    <property type="project" value="UniProtKB-KW"/>
</dbReference>
<evidence type="ECO:0000313" key="6">
    <source>
        <dbReference type="EMBL" id="KAJ3698183.1"/>
    </source>
</evidence>
<dbReference type="SUPFAM" id="SSF47954">
    <property type="entry name" value="Cyclin-like"/>
    <property type="match status" value="1"/>
</dbReference>
<comment type="caution">
    <text evidence="6">The sequence shown here is derived from an EMBL/GenBank/DDBJ whole genome shotgun (WGS) entry which is preliminary data.</text>
</comment>
<reference evidence="6 7" key="1">
    <citation type="journal article" date="2022" name="Cell">
        <title>Repeat-based holocentromeres influence genome architecture and karyotype evolution.</title>
        <authorList>
            <person name="Hofstatter P.G."/>
            <person name="Thangavel G."/>
            <person name="Lux T."/>
            <person name="Neumann P."/>
            <person name="Vondrak T."/>
            <person name="Novak P."/>
            <person name="Zhang M."/>
            <person name="Costa L."/>
            <person name="Castellani M."/>
            <person name="Scott A."/>
            <person name="Toegelov H."/>
            <person name="Fuchs J."/>
            <person name="Mata-Sucre Y."/>
            <person name="Dias Y."/>
            <person name="Vanzela A.L.L."/>
            <person name="Huettel B."/>
            <person name="Almeida C.C.S."/>
            <person name="Simkova H."/>
            <person name="Souza G."/>
            <person name="Pedrosa-Harand A."/>
            <person name="Macas J."/>
            <person name="Mayer K.F.X."/>
            <person name="Houben A."/>
            <person name="Marques A."/>
        </authorList>
    </citation>
    <scope>NUCLEOTIDE SEQUENCE [LARGE SCALE GENOMIC DNA]</scope>
    <source>
        <strain evidence="6">RhyTen1mFocal</strain>
    </source>
</reference>
<keyword evidence="7" id="KW-1185">Reference proteome</keyword>
<comment type="similarity">
    <text evidence="4">Belongs to the cyclin family.</text>
</comment>